<organism evidence="8 9">
    <name type="scientific">Sabulicella glaciei</name>
    <dbReference type="NCBI Taxonomy" id="2984948"/>
    <lineage>
        <taxon>Bacteria</taxon>
        <taxon>Pseudomonadati</taxon>
        <taxon>Pseudomonadota</taxon>
        <taxon>Alphaproteobacteria</taxon>
        <taxon>Acetobacterales</taxon>
        <taxon>Acetobacteraceae</taxon>
        <taxon>Sabulicella</taxon>
    </lineage>
</organism>
<evidence type="ECO:0000256" key="4">
    <source>
        <dbReference type="ARBA" id="ARBA00023172"/>
    </source>
</evidence>
<proteinExistence type="inferred from homology"/>
<feature type="region of interest" description="Domain I" evidence="6">
    <location>
        <begin position="20"/>
        <end position="83"/>
    </location>
</feature>
<comment type="subcellular location">
    <subcellularLocation>
        <location evidence="6">Cytoplasm</location>
    </subcellularLocation>
</comment>
<name>A0ABT3P1J0_9PROT</name>
<reference evidence="8 9" key="1">
    <citation type="submission" date="2022-10" db="EMBL/GenBank/DDBJ databases">
        <title>Roseococcus glaciei nov., sp. nov., isolated from glacier.</title>
        <authorList>
            <person name="Liu Q."/>
            <person name="Xin Y.-H."/>
        </authorList>
    </citation>
    <scope>NUCLEOTIDE SEQUENCE [LARGE SCALE GENOMIC DNA]</scope>
    <source>
        <strain evidence="8 9">MDT2-1-1</strain>
    </source>
</reference>
<keyword evidence="1 6" id="KW-0963">Cytoplasm</keyword>
<dbReference type="SUPFAM" id="SSF47781">
    <property type="entry name" value="RuvA domain 2-like"/>
    <property type="match status" value="1"/>
</dbReference>
<dbReference type="SUPFAM" id="SSF46929">
    <property type="entry name" value="DNA helicase RuvA subunit, C-terminal domain"/>
    <property type="match status" value="1"/>
</dbReference>
<comment type="similarity">
    <text evidence="6">Belongs to the RuvA family.</text>
</comment>
<comment type="caution">
    <text evidence="8">The sequence shown here is derived from an EMBL/GenBank/DDBJ whole genome shotgun (WGS) entry which is preliminary data.</text>
</comment>
<dbReference type="CDD" id="cd14332">
    <property type="entry name" value="UBA_RuvA_C"/>
    <property type="match status" value="1"/>
</dbReference>
<dbReference type="Proteomes" id="UP001526430">
    <property type="component" value="Unassembled WGS sequence"/>
</dbReference>
<evidence type="ECO:0000256" key="1">
    <source>
        <dbReference type="ARBA" id="ARBA00022490"/>
    </source>
</evidence>
<keyword evidence="5 6" id="KW-0234">DNA repair</keyword>
<protein>
    <recommendedName>
        <fullName evidence="6">Holliday junction branch migration complex subunit RuvA</fullName>
    </recommendedName>
</protein>
<dbReference type="SMART" id="SM00278">
    <property type="entry name" value="HhH1"/>
    <property type="match status" value="2"/>
</dbReference>
<sequence length="222" mass="22941">MRTIAARALSWPSSLGPDAMFASLTGLVQSTADGACVLDVNGVGYLVSCSRKTLDRLTAKEGVQRLLVETRVAQDSITLYGFLDAAERDAFRALTQVKTVGPQKALLVLSGLSPTDLASAIAGKERKRLGEVKGVGAATATRIVDEPAMQKWAVGKATPDADGVGGVELPTAGSAQDAVSALLNLGLKRPEAEKAVAKAMKALGEGAELNALITAALRESAR</sequence>
<dbReference type="InterPro" id="IPR012340">
    <property type="entry name" value="NA-bd_OB-fold"/>
</dbReference>
<evidence type="ECO:0000313" key="8">
    <source>
        <dbReference type="EMBL" id="MCW8088058.1"/>
    </source>
</evidence>
<dbReference type="Gene3D" id="1.10.8.10">
    <property type="entry name" value="DNA helicase RuvA subunit, C-terminal domain"/>
    <property type="match status" value="1"/>
</dbReference>
<feature type="domain" description="Helix-hairpin-helix DNA-binding motif class 1" evidence="7">
    <location>
        <begin position="92"/>
        <end position="111"/>
    </location>
</feature>
<dbReference type="EMBL" id="JAPFQI010000026">
    <property type="protein sequence ID" value="MCW8088058.1"/>
    <property type="molecule type" value="Genomic_DNA"/>
</dbReference>
<dbReference type="RefSeq" id="WP_301592261.1">
    <property type="nucleotide sequence ID" value="NZ_JAPFQI010000026.1"/>
</dbReference>
<keyword evidence="2 6" id="KW-0227">DNA damage</keyword>
<comment type="caution">
    <text evidence="6">Lacks conserved residue(s) required for the propagation of feature annotation.</text>
</comment>
<comment type="domain">
    <text evidence="6">Has three domains with a flexible linker between the domains II and III and assumes an 'L' shape. Domain III is highly mobile and contacts RuvB.</text>
</comment>
<dbReference type="Pfam" id="PF01330">
    <property type="entry name" value="RuvA_N"/>
    <property type="match status" value="1"/>
</dbReference>
<evidence type="ECO:0000313" key="9">
    <source>
        <dbReference type="Proteomes" id="UP001526430"/>
    </source>
</evidence>
<keyword evidence="3 6" id="KW-0238">DNA-binding</keyword>
<feature type="region of interest" description="Domain III" evidence="6">
    <location>
        <begin position="172"/>
        <end position="222"/>
    </location>
</feature>
<evidence type="ECO:0000256" key="3">
    <source>
        <dbReference type="ARBA" id="ARBA00023125"/>
    </source>
</evidence>
<feature type="domain" description="Helix-hairpin-helix DNA-binding motif class 1" evidence="7">
    <location>
        <begin position="127"/>
        <end position="146"/>
    </location>
</feature>
<dbReference type="InterPro" id="IPR011114">
    <property type="entry name" value="RuvA_C"/>
</dbReference>
<dbReference type="HAMAP" id="MF_00031">
    <property type="entry name" value="DNA_HJ_migration_RuvA"/>
    <property type="match status" value="1"/>
</dbReference>
<evidence type="ECO:0000259" key="7">
    <source>
        <dbReference type="SMART" id="SM00278"/>
    </source>
</evidence>
<keyword evidence="4 6" id="KW-0233">DNA recombination</keyword>
<comment type="subunit">
    <text evidence="6">Homotetramer. Forms an RuvA(8)-RuvB(12)-Holliday junction (HJ) complex. HJ DNA is sandwiched between 2 RuvA tetramers; dsDNA enters through RuvA and exits via RuvB. An RuvB hexamer assembles on each DNA strand where it exits the tetramer. Each RuvB hexamer is contacted by two RuvA subunits (via domain III) on 2 adjacent RuvB subunits; this complex drives branch migration. In the full resolvosome a probable DNA-RuvA(4)-RuvB(12)-RuvC(2) complex forms which resolves the HJ.</text>
</comment>
<dbReference type="InterPro" id="IPR036267">
    <property type="entry name" value="RuvA_C_sf"/>
</dbReference>
<evidence type="ECO:0000256" key="6">
    <source>
        <dbReference type="HAMAP-Rule" id="MF_00031"/>
    </source>
</evidence>
<dbReference type="SUPFAM" id="SSF50249">
    <property type="entry name" value="Nucleic acid-binding proteins"/>
    <property type="match status" value="1"/>
</dbReference>
<dbReference type="Gene3D" id="2.40.50.140">
    <property type="entry name" value="Nucleic acid-binding proteins"/>
    <property type="match status" value="1"/>
</dbReference>
<dbReference type="Pfam" id="PF07499">
    <property type="entry name" value="RuvA_C"/>
    <property type="match status" value="1"/>
</dbReference>
<evidence type="ECO:0000256" key="5">
    <source>
        <dbReference type="ARBA" id="ARBA00023204"/>
    </source>
</evidence>
<dbReference type="InterPro" id="IPR013849">
    <property type="entry name" value="DNA_helicase_Holl-junc_RuvA_I"/>
</dbReference>
<accession>A0ABT3P1J0</accession>
<dbReference type="Pfam" id="PF14520">
    <property type="entry name" value="HHH_5"/>
    <property type="match status" value="1"/>
</dbReference>
<dbReference type="InterPro" id="IPR010994">
    <property type="entry name" value="RuvA_2-like"/>
</dbReference>
<evidence type="ECO:0000256" key="2">
    <source>
        <dbReference type="ARBA" id="ARBA00022763"/>
    </source>
</evidence>
<gene>
    <name evidence="6" type="primary">ruvA</name>
    <name evidence="8" type="ORF">OF850_20880</name>
</gene>
<keyword evidence="9" id="KW-1185">Reference proteome</keyword>
<dbReference type="InterPro" id="IPR000085">
    <property type="entry name" value="RuvA"/>
</dbReference>
<dbReference type="NCBIfam" id="TIGR00084">
    <property type="entry name" value="ruvA"/>
    <property type="match status" value="1"/>
</dbReference>
<dbReference type="InterPro" id="IPR003583">
    <property type="entry name" value="Hlx-hairpin-Hlx_DNA-bd_motif"/>
</dbReference>
<comment type="function">
    <text evidence="6">The RuvA-RuvB-RuvC complex processes Holliday junction (HJ) DNA during genetic recombination and DNA repair, while the RuvA-RuvB complex plays an important role in the rescue of blocked DNA replication forks via replication fork reversal (RFR). RuvA specifically binds to HJ cruciform DNA, conferring on it an open structure. The RuvB hexamer acts as an ATP-dependent pump, pulling dsDNA into and through the RuvAB complex. HJ branch migration allows RuvC to scan DNA until it finds its consensus sequence, where it cleaves and resolves the cruciform DNA.</text>
</comment>
<dbReference type="Gene3D" id="1.10.150.20">
    <property type="entry name" value="5' to 3' exonuclease, C-terminal subdomain"/>
    <property type="match status" value="1"/>
</dbReference>